<dbReference type="EMBL" id="BPLR01000431">
    <property type="protein sequence ID" value="GIY94788.1"/>
    <property type="molecule type" value="Genomic_DNA"/>
</dbReference>
<reference evidence="2 3" key="1">
    <citation type="submission" date="2021-06" db="EMBL/GenBank/DDBJ databases">
        <title>Caerostris extrusa draft genome.</title>
        <authorList>
            <person name="Kono N."/>
            <person name="Arakawa K."/>
        </authorList>
    </citation>
    <scope>NUCLEOTIDE SEQUENCE [LARGE SCALE GENOMIC DNA]</scope>
</reference>
<organism evidence="2 3">
    <name type="scientific">Caerostris extrusa</name>
    <name type="common">Bark spider</name>
    <name type="synonym">Caerostris bankana</name>
    <dbReference type="NCBI Taxonomy" id="172846"/>
    <lineage>
        <taxon>Eukaryota</taxon>
        <taxon>Metazoa</taxon>
        <taxon>Ecdysozoa</taxon>
        <taxon>Arthropoda</taxon>
        <taxon>Chelicerata</taxon>
        <taxon>Arachnida</taxon>
        <taxon>Araneae</taxon>
        <taxon>Araneomorphae</taxon>
        <taxon>Entelegynae</taxon>
        <taxon>Araneoidea</taxon>
        <taxon>Araneidae</taxon>
        <taxon>Caerostris</taxon>
    </lineage>
</organism>
<evidence type="ECO:0000313" key="3">
    <source>
        <dbReference type="Proteomes" id="UP001054945"/>
    </source>
</evidence>
<accession>A0AAV4XM30</accession>
<dbReference type="AlphaFoldDB" id="A0AAV4XM30"/>
<keyword evidence="3" id="KW-1185">Reference proteome</keyword>
<comment type="caution">
    <text evidence="2">The sequence shown here is derived from an EMBL/GenBank/DDBJ whole genome shotgun (WGS) entry which is preliminary data.</text>
</comment>
<gene>
    <name evidence="2" type="ORF">CEXT_680211</name>
</gene>
<feature type="compositionally biased region" description="Polar residues" evidence="1">
    <location>
        <begin position="57"/>
        <end position="68"/>
    </location>
</feature>
<proteinExistence type="predicted"/>
<sequence length="68" mass="7561">MVKLAELKITHYQKFDASFVVSTDLLEDGKGPPIEHRMPEERRILSLTPSLPAAGGDTSQPIQNESLR</sequence>
<dbReference type="Proteomes" id="UP001054945">
    <property type="component" value="Unassembled WGS sequence"/>
</dbReference>
<feature type="region of interest" description="Disordered" evidence="1">
    <location>
        <begin position="47"/>
        <end position="68"/>
    </location>
</feature>
<evidence type="ECO:0000313" key="2">
    <source>
        <dbReference type="EMBL" id="GIY94788.1"/>
    </source>
</evidence>
<evidence type="ECO:0000256" key="1">
    <source>
        <dbReference type="SAM" id="MobiDB-lite"/>
    </source>
</evidence>
<name>A0AAV4XM30_CAEEX</name>
<protein>
    <submittedName>
        <fullName evidence="2">Uncharacterized protein</fullName>
    </submittedName>
</protein>